<feature type="transmembrane region" description="Helical" evidence="1">
    <location>
        <begin position="31"/>
        <end position="51"/>
    </location>
</feature>
<sequence length="105" mass="11285">MGALLSSLLAPVALPLGSFLAIPMLSSWSTGLNLIFLSVAWTTIAASYSPLQLELIAPMVLRLSLYIIPSLIFLLFDIGIPSLAIEFKSQGQWGIPVTKRAAREA</sequence>
<dbReference type="EMBL" id="NRDI02000010">
    <property type="protein sequence ID" value="KAI1512987.1"/>
    <property type="molecule type" value="Genomic_DNA"/>
</dbReference>
<comment type="caution">
    <text evidence="2">The sequence shown here is derived from an EMBL/GenBank/DDBJ whole genome shotgun (WGS) entry which is preliminary data.</text>
</comment>
<keyword evidence="1" id="KW-1133">Transmembrane helix</keyword>
<dbReference type="AlphaFoldDB" id="A0A922NB92"/>
<keyword evidence="1" id="KW-0472">Membrane</keyword>
<feature type="transmembrane region" description="Helical" evidence="1">
    <location>
        <begin position="63"/>
        <end position="85"/>
    </location>
</feature>
<reference evidence="3" key="1">
    <citation type="journal article" date="2022" name="Microb. Genom.">
        <title>A global pangenome for the wheat fungal pathogen Pyrenophora tritici-repentis and prediction of effector protein structural homology.</title>
        <authorList>
            <person name="Moolhuijzen P.M."/>
            <person name="See P.T."/>
            <person name="Shi G."/>
            <person name="Powell H.R."/>
            <person name="Cockram J."/>
            <person name="Jorgensen L.N."/>
            <person name="Benslimane H."/>
            <person name="Strelkov S.E."/>
            <person name="Turner J."/>
            <person name="Liu Z."/>
            <person name="Moffat C.S."/>
        </authorList>
    </citation>
    <scope>NUCLEOTIDE SEQUENCE [LARGE SCALE GENOMIC DNA]</scope>
</reference>
<proteinExistence type="predicted"/>
<gene>
    <name evidence="2" type="ORF">Ptr86124_008007</name>
</gene>
<name>A0A922NB92_9PLEO</name>
<evidence type="ECO:0000313" key="3">
    <source>
        <dbReference type="Proteomes" id="UP000249757"/>
    </source>
</evidence>
<accession>A0A922NB92</accession>
<organism evidence="2 3">
    <name type="scientific">Pyrenophora tritici-repentis</name>
    <dbReference type="NCBI Taxonomy" id="45151"/>
    <lineage>
        <taxon>Eukaryota</taxon>
        <taxon>Fungi</taxon>
        <taxon>Dikarya</taxon>
        <taxon>Ascomycota</taxon>
        <taxon>Pezizomycotina</taxon>
        <taxon>Dothideomycetes</taxon>
        <taxon>Pleosporomycetidae</taxon>
        <taxon>Pleosporales</taxon>
        <taxon>Pleosporineae</taxon>
        <taxon>Pleosporaceae</taxon>
        <taxon>Pyrenophora</taxon>
    </lineage>
</organism>
<protein>
    <submittedName>
        <fullName evidence="2">Sterol desaturase protein</fullName>
    </submittedName>
</protein>
<dbReference type="Proteomes" id="UP000249757">
    <property type="component" value="Unassembled WGS sequence"/>
</dbReference>
<keyword evidence="3" id="KW-1185">Reference proteome</keyword>
<evidence type="ECO:0000313" key="2">
    <source>
        <dbReference type="EMBL" id="KAI1512987.1"/>
    </source>
</evidence>
<evidence type="ECO:0000256" key="1">
    <source>
        <dbReference type="SAM" id="Phobius"/>
    </source>
</evidence>
<keyword evidence="1" id="KW-0812">Transmembrane</keyword>